<dbReference type="SUPFAM" id="SSF55545">
    <property type="entry name" value="beta-N-acetylhexosaminidase-like domain"/>
    <property type="match status" value="1"/>
</dbReference>
<dbReference type="EMBL" id="JAJNEC010000004">
    <property type="protein sequence ID" value="MCD2422563.1"/>
    <property type="molecule type" value="Genomic_DNA"/>
</dbReference>
<name>A0ABS8PN93_9BACT</name>
<feature type="domain" description="Glycoside hydrolase family 20 catalytic" evidence="7">
    <location>
        <begin position="173"/>
        <end position="273"/>
    </location>
</feature>
<evidence type="ECO:0000313" key="10">
    <source>
        <dbReference type="Proteomes" id="UP001199816"/>
    </source>
</evidence>
<sequence>MKFRTGLLFLLILAVRPVAGQQDITGQWQSPHSITVLKAAPVALIPFPREVTWTGQLLSVQKTMIIEVQDAVGGLADNAVRSLKALLQTYQVQTGTYIAGAPKKETAAHIRFLKKAQPVKEGYQLQVTASEILIYANDASGFYYGVQTLRQLLAQKTEKNALYGCIIADGPAFEWRGFMHDNGRNFQSIDLLKAQLEKMSWYKFNTFHWHLTDNPAWRPQSKVYPQLNDPANRKAGRDPDSTYSFDAIRDLIAFARERSIRVIPELDMPGHSRYFEPTFGFKMEQEQGIAVLEKLIDEFCEQIPAADCPVIHIGSDEVRIPAPQAFIRRITDRVKRHGRQVMVWNPGLPPEPGTIEQHWRDDGSAGIKNNGNPVVDSYGGYLNYYDAYSTIQQYFFQQICNRPAGDAKALGGIACCWPDVRVDDKSRIFLHNPVWPGIITYAEAVWCGRPAYNRSYMAWLPLPGTPAGRYFQEFEHRMARHRSLFFEQEPFPYHALGDMEWKMTGPFYRSREDVVYRAFAPELNTHVNDTARTRIVAGGIFRFADMLGEKALSSLANETLYLTGYMYAQTNRTVYAVTGFETAARSNRRSGGIPQNGKWDANGGAIYINDTELAGPVWNNPGGNRYLKATWETPANEIPFTDEEFYWSRPPAPIRLQKGWNKIVVRIPRAYSEQNWNFAFVPVIKGPNGKWERDQTVRVCAAINKK</sequence>
<protein>
    <recommendedName>
        <fullName evidence="3">beta-N-acetylhexosaminidase</fullName>
        <ecNumber evidence="3">3.2.1.52</ecNumber>
    </recommendedName>
</protein>
<dbReference type="Gene3D" id="3.20.20.80">
    <property type="entry name" value="Glycosidases"/>
    <property type="match status" value="1"/>
</dbReference>
<keyword evidence="4" id="KW-0378">Hydrolase</keyword>
<accession>A0ABS8PN93</accession>
<feature type="chain" id="PRO_5046230346" description="beta-N-acetylhexosaminidase" evidence="6">
    <location>
        <begin position="21"/>
        <end position="706"/>
    </location>
</feature>
<keyword evidence="6" id="KW-0732">Signal</keyword>
<feature type="signal peptide" evidence="6">
    <location>
        <begin position="1"/>
        <end position="20"/>
    </location>
</feature>
<feature type="domain" description="Beta-hexosaminidase bacterial type N-terminal" evidence="8">
    <location>
        <begin position="43"/>
        <end position="169"/>
    </location>
</feature>
<dbReference type="RefSeq" id="WP_231003669.1">
    <property type="nucleotide sequence ID" value="NZ_JAJNEC010000004.1"/>
</dbReference>
<proteinExistence type="inferred from homology"/>
<evidence type="ECO:0000256" key="6">
    <source>
        <dbReference type="SAM" id="SignalP"/>
    </source>
</evidence>
<evidence type="ECO:0000256" key="4">
    <source>
        <dbReference type="ARBA" id="ARBA00022801"/>
    </source>
</evidence>
<keyword evidence="5" id="KW-0326">Glycosidase</keyword>
<gene>
    <name evidence="9" type="ORF">LQ567_07290</name>
</gene>
<dbReference type="PANTHER" id="PTHR22600:SF57">
    <property type="entry name" value="BETA-N-ACETYLHEXOSAMINIDASE"/>
    <property type="match status" value="1"/>
</dbReference>
<dbReference type="Pfam" id="PF02838">
    <property type="entry name" value="Glyco_hydro_20b"/>
    <property type="match status" value="1"/>
</dbReference>
<evidence type="ECO:0000313" key="9">
    <source>
        <dbReference type="EMBL" id="MCD2422563.1"/>
    </source>
</evidence>
<comment type="similarity">
    <text evidence="2">Belongs to the glycosyl hydrolase 20 family.</text>
</comment>
<comment type="caution">
    <text evidence="9">The sequence shown here is derived from an EMBL/GenBank/DDBJ whole genome shotgun (WGS) entry which is preliminary data.</text>
</comment>
<dbReference type="InterPro" id="IPR029018">
    <property type="entry name" value="Hex-like_dom2"/>
</dbReference>
<reference evidence="9 10" key="1">
    <citation type="submission" date="2021-11" db="EMBL/GenBank/DDBJ databases">
        <title>Genomic of Niabella pedocola.</title>
        <authorList>
            <person name="Wu T."/>
        </authorList>
    </citation>
    <scope>NUCLEOTIDE SEQUENCE [LARGE SCALE GENOMIC DNA]</scope>
    <source>
        <strain evidence="9 10">JCM 31011</strain>
    </source>
</reference>
<dbReference type="InterPro" id="IPR017853">
    <property type="entry name" value="GH"/>
</dbReference>
<comment type="catalytic activity">
    <reaction evidence="1">
        <text>Hydrolysis of terminal non-reducing N-acetyl-D-hexosamine residues in N-acetyl-beta-D-hexosaminides.</text>
        <dbReference type="EC" id="3.2.1.52"/>
    </reaction>
</comment>
<organism evidence="9 10">
    <name type="scientific">Niabella pedocola</name>
    <dbReference type="NCBI Taxonomy" id="1752077"/>
    <lineage>
        <taxon>Bacteria</taxon>
        <taxon>Pseudomonadati</taxon>
        <taxon>Bacteroidota</taxon>
        <taxon>Chitinophagia</taxon>
        <taxon>Chitinophagales</taxon>
        <taxon>Chitinophagaceae</taxon>
        <taxon>Niabella</taxon>
    </lineage>
</organism>
<dbReference type="PANTHER" id="PTHR22600">
    <property type="entry name" value="BETA-HEXOSAMINIDASE"/>
    <property type="match status" value="1"/>
</dbReference>
<dbReference type="Gene3D" id="3.30.379.10">
    <property type="entry name" value="Chitobiase/beta-hexosaminidase domain 2-like"/>
    <property type="match status" value="1"/>
</dbReference>
<evidence type="ECO:0000256" key="5">
    <source>
        <dbReference type="ARBA" id="ARBA00023295"/>
    </source>
</evidence>
<dbReference type="PRINTS" id="PR00738">
    <property type="entry name" value="GLHYDRLASE20"/>
</dbReference>
<keyword evidence="10" id="KW-1185">Reference proteome</keyword>
<dbReference type="InterPro" id="IPR015882">
    <property type="entry name" value="HEX_bac_N"/>
</dbReference>
<evidence type="ECO:0000259" key="8">
    <source>
        <dbReference type="Pfam" id="PF02838"/>
    </source>
</evidence>
<dbReference type="InterPro" id="IPR015883">
    <property type="entry name" value="Glyco_hydro_20_cat"/>
</dbReference>
<dbReference type="EC" id="3.2.1.52" evidence="3"/>
<evidence type="ECO:0000259" key="7">
    <source>
        <dbReference type="Pfam" id="PF00728"/>
    </source>
</evidence>
<dbReference type="Pfam" id="PF00728">
    <property type="entry name" value="Glyco_hydro_20"/>
    <property type="match status" value="1"/>
</dbReference>
<evidence type="ECO:0000256" key="2">
    <source>
        <dbReference type="ARBA" id="ARBA00006285"/>
    </source>
</evidence>
<dbReference type="InterPro" id="IPR025705">
    <property type="entry name" value="Beta_hexosaminidase_sua/sub"/>
</dbReference>
<evidence type="ECO:0000256" key="1">
    <source>
        <dbReference type="ARBA" id="ARBA00001231"/>
    </source>
</evidence>
<dbReference type="SUPFAM" id="SSF51445">
    <property type="entry name" value="(Trans)glycosidases"/>
    <property type="match status" value="1"/>
</dbReference>
<dbReference type="Proteomes" id="UP001199816">
    <property type="component" value="Unassembled WGS sequence"/>
</dbReference>
<evidence type="ECO:0000256" key="3">
    <source>
        <dbReference type="ARBA" id="ARBA00012663"/>
    </source>
</evidence>